<organism evidence="2 3">
    <name type="scientific">Mycteria americana</name>
    <name type="common">Wood stork</name>
    <dbReference type="NCBI Taxonomy" id="33587"/>
    <lineage>
        <taxon>Eukaryota</taxon>
        <taxon>Metazoa</taxon>
        <taxon>Chordata</taxon>
        <taxon>Craniata</taxon>
        <taxon>Vertebrata</taxon>
        <taxon>Euteleostomi</taxon>
        <taxon>Archelosauria</taxon>
        <taxon>Archosauria</taxon>
        <taxon>Dinosauria</taxon>
        <taxon>Saurischia</taxon>
        <taxon>Theropoda</taxon>
        <taxon>Coelurosauria</taxon>
        <taxon>Aves</taxon>
        <taxon>Neognathae</taxon>
        <taxon>Neoaves</taxon>
        <taxon>Aequornithes</taxon>
        <taxon>Ciconiiformes</taxon>
        <taxon>Ciconiidae</taxon>
        <taxon>Mycteria</taxon>
    </lineage>
</organism>
<accession>A0AAN7RVX2</accession>
<name>A0AAN7RVX2_MYCAM</name>
<keyword evidence="3" id="KW-1185">Reference proteome</keyword>
<feature type="region of interest" description="Disordered" evidence="1">
    <location>
        <begin position="15"/>
        <end position="41"/>
    </location>
</feature>
<reference evidence="2 3" key="1">
    <citation type="journal article" date="2023" name="J. Hered.">
        <title>Chromosome-level genome of the wood stork (Mycteria americana) provides insight into avian chromosome evolution.</title>
        <authorList>
            <person name="Flamio R. Jr."/>
            <person name="Ramstad K.M."/>
        </authorList>
    </citation>
    <scope>NUCLEOTIDE SEQUENCE [LARGE SCALE GENOMIC DNA]</scope>
    <source>
        <strain evidence="2">JAX WOST 10</strain>
    </source>
</reference>
<dbReference type="AlphaFoldDB" id="A0AAN7RVX2"/>
<gene>
    <name evidence="2" type="ORF">QYF61_017160</name>
</gene>
<protein>
    <submittedName>
        <fullName evidence="2">Uncharacterized protein</fullName>
    </submittedName>
</protein>
<evidence type="ECO:0000313" key="2">
    <source>
        <dbReference type="EMBL" id="KAK4822574.1"/>
    </source>
</evidence>
<dbReference type="EMBL" id="JAUNZN010000004">
    <property type="protein sequence ID" value="KAK4822574.1"/>
    <property type="molecule type" value="Genomic_DNA"/>
</dbReference>
<proteinExistence type="predicted"/>
<dbReference type="Proteomes" id="UP001333110">
    <property type="component" value="Unassembled WGS sequence"/>
</dbReference>
<sequence length="187" mass="20510">MAGVPATVLLRKRHPQQSYTANPFGSPPMGGGLNAGLGNDTRGEVFQPSDPFCGPPLDPLQQLHVFPVLRTPELDTVHQYPQVLLLRAALNPFIPQPVLILGVAPAQVQDLQLGLDEPHKVHMGPLLKLVQVPLNGIPSLRHVNHTTQLGVLCKFAEGALDPTVYVVDEDIKQCWSQYRPLRDTTHH</sequence>
<comment type="caution">
    <text evidence="2">The sequence shown here is derived from an EMBL/GenBank/DDBJ whole genome shotgun (WGS) entry which is preliminary data.</text>
</comment>
<evidence type="ECO:0000256" key="1">
    <source>
        <dbReference type="SAM" id="MobiDB-lite"/>
    </source>
</evidence>
<evidence type="ECO:0000313" key="3">
    <source>
        <dbReference type="Proteomes" id="UP001333110"/>
    </source>
</evidence>